<dbReference type="PANTHER" id="PTHR46654:SF1">
    <property type="entry name" value="E3 UBIQUITIN-PROTEIN LIGASE HECTD3"/>
    <property type="match status" value="1"/>
</dbReference>
<feature type="domain" description="HECT" evidence="3">
    <location>
        <begin position="1803"/>
        <end position="2101"/>
    </location>
</feature>
<dbReference type="InParanoid" id="A2FCL5"/>
<sequence length="2132" mass="243689">MEEHFELLPFGQYLLSNIDIPYQEYIRKHLFYSLRDILKTRSEYLKSLAIRDTISQQISENIAKYLQYFHTITSSFSNAVEIEQNTISGKIPERSTDLLKYLTDIINLMATQKKYIGKVYVETLFDEFAVIKPKSLEESVAYAFAQFSVGSHLTNGLNICVDSLYNLIQLDQSAKSYTNINIVYKPKTIGDFEPLTIVEVDSKTIEYVTQSVSLQIFDIATEIIQNRSYNMIEYAEEQLEICVRILQKCEQLEKTKITVTSAILRCVALYLHIYSYRPMQTPINITLISRLINTIIFASQFSEAKTIYQSLCLIVALVPRDIYSPELCQAVFPKIQKDVKKYITDSVSNNPQLIYSAIYTTDYLSQDDIMPLIEVIPFVNTIFKVDGPLKPIISKVFELFEANPNFSLLKMIIEQTSCITGAPFIAMEFIKQTKLHLASILKVLEGDKVFSGYYMLILAHFVDDCIQSISVSQRELQIAPFADFVIRNKDLVPFESANLPKTIVDIFQNHLSSEIEYTIQYLSTSIPFIQKKAPAKEIFENEMKFLAALLHGAKLTEEFEKFSNKIFQEKKVAKPRDSSEVPLNIKELWKKVYVMRRLLMNSYQYYTAESKASTLKGNFMDLSKDITEKSKLILTSKNLDFGQENKIEQITKFITCEFRMEDINEIINLMHQRDKIRIHALGFVPKVAPELRTDDEFYFISNMQNDFHINDTKNSEVLNKISELEKFMQNRSTQVSYEVTTSYSMHAFSPLDVLIHSVKTCKNEIVVNCAWYAIYRNTLMSNDMSYINGLIELGRDFTIEKHQLLSLSILQRLDIAPVEIQKLMEKFMKYKDEPLYIFLSSIAAGHFDSDLTSIPKLTPMMLSSIGEFAVGGPGIITVVEEMVNFIRTHIQENRPAKPSITACLHDSLSKLSKNMPSETIGALIVLGFGGLPPQLSRFYKGDKEYSLLSKPLKSFSSCRVLANEKDFEITKEEAKLIETTLQQILASLNSSNLSASTIISYQIFLCSIPILVENENNAKLFSNGFIQNLIDLSVKDCGQVEHLSGLIDYFGWLSNTLQYVNFNLFQPKNTFFTPMGINPDTKQTIFISRKVSIDESFSFKMTFNDAKENCFIGFTFADAMTDKITAKGISIHEKQYNVPFDKGLLTLSVENIEIKSDIFFVLISSSFDNCTVQTELANATSETISPLETVEFSTTLFGCHVFTQSIPCVVTERSSQRICVHAGNRRILQVKERYCTTIPEPLTTVMNRIKAKDQKPNIKECIQKLNLLSILLARLTVCSFWRYNLAKLEESLFIFKFVFSFFKFNLSLNSFSSEENFQKLSPLNLKSYKCFIKEKISDPKIFEKVCLVGVNLLDQSIVDNEYITFNEEFSTPPDTALLFPEKREKFDKDYYLPPVVTFKNESHENLILVRQHSIEKSDSNIYITSNLLKLFKYTGPGLLGVYCKTIFPKLVGNSLFIKVIFERIKSNKKLLFNTARILVPAPKQIEGILAEPLLSSIELISVWTKIKFMLFEDNLIDFEKNFKERPDPLDDNLFGGSQFSSLIDAFVIQGMISDQSIGIPRYPMYLFAKLWTQPKYVTYDLTSSKTIKDLTPSVAEISLIKFSGEGQIELQMADKKQILQLNKPVKIGRVKEVRINLIGTKGKVAVIQVSDLTKPGQELPRNFRSLINRAEKYYSFMNDLILADATRMDKIVPIFPGIDPTLTQIRGKIMKMLTLVLSKYNFGMPMSIEKAAEQIVAMFVQSVKQRLEKIVVTKGHFIKFDRFKAYMAYTGEKGMTMFRQLNAELRSRQGAITSLAYFTTDWRVELKGEGAIDQGGPRREVFDMLCDEIITYDNIFIESPASAEFHEGIKIPSPKANYRDLKYAGTIMAATVNLEAQQPFRLEPFIWRMLCGEEMTENDMFEIDHELKNSYHAILDGYNGKLNMKSVMGDVLFSYTFTPKIGQQQRENIAKHMVQERMKEMKKAMEPFMAGFYTIIPENLCKTVHATILESIVCKEREVSVKEFLDHTVLHGTPENKKMFVDALNMLSNEKRIKLIKFTTGSTSLPVGKKMDVRIVFSEDQDKNDFRNAPLPHAGTCFLSLVMPGYKNAEVMAAKIITAIEYSSIITDTDIDASMIEDNVDSPTYVVPANRH</sequence>
<dbReference type="InterPro" id="IPR000569">
    <property type="entry name" value="HECT_dom"/>
</dbReference>
<dbReference type="InterPro" id="IPR035983">
    <property type="entry name" value="Hect_E3_ubiquitin_ligase"/>
</dbReference>
<evidence type="ECO:0000313" key="4">
    <source>
        <dbReference type="EMBL" id="EAX97337.1"/>
    </source>
</evidence>
<dbReference type="SMART" id="SM00119">
    <property type="entry name" value="HECTc"/>
    <property type="match status" value="1"/>
</dbReference>
<dbReference type="GO" id="GO:0005737">
    <property type="term" value="C:cytoplasm"/>
    <property type="evidence" value="ECO:0000318"/>
    <property type="project" value="GO_Central"/>
</dbReference>
<keyword evidence="1 2" id="KW-0833">Ubl conjugation pathway</keyword>
<feature type="active site" description="Glycyl thioester intermediate" evidence="2">
    <location>
        <position position="2077"/>
    </location>
</feature>
<dbReference type="EMBL" id="DS113719">
    <property type="protein sequence ID" value="EAX97337.1"/>
    <property type="molecule type" value="Genomic_DNA"/>
</dbReference>
<keyword evidence="5" id="KW-1185">Reference proteome</keyword>
<gene>
    <name evidence="4" type="ORF">TVAG_293420</name>
</gene>
<proteinExistence type="predicted"/>
<accession>A2FCL5</accession>
<dbReference type="Gene3D" id="3.90.1750.10">
    <property type="entry name" value="Hect, E3 ligase catalytic domains"/>
    <property type="match status" value="1"/>
</dbReference>
<dbReference type="VEuPathDB" id="TrichDB:TVAG_293420"/>
<reference evidence="4" key="2">
    <citation type="journal article" date="2007" name="Science">
        <title>Draft genome sequence of the sexually transmitted pathogen Trichomonas vaginalis.</title>
        <authorList>
            <person name="Carlton J.M."/>
            <person name="Hirt R.P."/>
            <person name="Silva J.C."/>
            <person name="Delcher A.L."/>
            <person name="Schatz M."/>
            <person name="Zhao Q."/>
            <person name="Wortman J.R."/>
            <person name="Bidwell S.L."/>
            <person name="Alsmark U.C.M."/>
            <person name="Besteiro S."/>
            <person name="Sicheritz-Ponten T."/>
            <person name="Noel C.J."/>
            <person name="Dacks J.B."/>
            <person name="Foster P.G."/>
            <person name="Simillion C."/>
            <person name="Van de Peer Y."/>
            <person name="Miranda-Saavedra D."/>
            <person name="Barton G.J."/>
            <person name="Westrop G.D."/>
            <person name="Mueller S."/>
            <person name="Dessi D."/>
            <person name="Fiori P.L."/>
            <person name="Ren Q."/>
            <person name="Paulsen I."/>
            <person name="Zhang H."/>
            <person name="Bastida-Corcuera F.D."/>
            <person name="Simoes-Barbosa A."/>
            <person name="Brown M.T."/>
            <person name="Hayes R.D."/>
            <person name="Mukherjee M."/>
            <person name="Okumura C.Y."/>
            <person name="Schneider R."/>
            <person name="Smith A.J."/>
            <person name="Vanacova S."/>
            <person name="Villalvazo M."/>
            <person name="Haas B.J."/>
            <person name="Pertea M."/>
            <person name="Feldblyum T.V."/>
            <person name="Utterback T.R."/>
            <person name="Shu C.L."/>
            <person name="Osoegawa K."/>
            <person name="de Jong P.J."/>
            <person name="Hrdy I."/>
            <person name="Horvathova L."/>
            <person name="Zubacova Z."/>
            <person name="Dolezal P."/>
            <person name="Malik S.B."/>
            <person name="Logsdon J.M. Jr."/>
            <person name="Henze K."/>
            <person name="Gupta A."/>
            <person name="Wang C.C."/>
            <person name="Dunne R.L."/>
            <person name="Upcroft J.A."/>
            <person name="Upcroft P."/>
            <person name="White O."/>
            <person name="Salzberg S.L."/>
            <person name="Tang P."/>
            <person name="Chiu C.-H."/>
            <person name="Lee Y.-S."/>
            <person name="Embley T.M."/>
            <person name="Coombs G.H."/>
            <person name="Mottram J.C."/>
            <person name="Tachezy J."/>
            <person name="Fraser-Liggett C.M."/>
            <person name="Johnson P.J."/>
        </authorList>
    </citation>
    <scope>NUCLEOTIDE SEQUENCE [LARGE SCALE GENOMIC DNA]</scope>
    <source>
        <strain evidence="4">G3</strain>
    </source>
</reference>
<reference evidence="4" key="1">
    <citation type="submission" date="2006-10" db="EMBL/GenBank/DDBJ databases">
        <authorList>
            <person name="Amadeo P."/>
            <person name="Zhao Q."/>
            <person name="Wortman J."/>
            <person name="Fraser-Liggett C."/>
            <person name="Carlton J."/>
        </authorList>
    </citation>
    <scope>NUCLEOTIDE SEQUENCE</scope>
    <source>
        <strain evidence="4">G3</strain>
    </source>
</reference>
<dbReference type="GO" id="GO:0061630">
    <property type="term" value="F:ubiquitin protein ligase activity"/>
    <property type="evidence" value="ECO:0000318"/>
    <property type="project" value="GO_Central"/>
</dbReference>
<dbReference type="eggNOG" id="KOG0940">
    <property type="taxonomic scope" value="Eukaryota"/>
</dbReference>
<evidence type="ECO:0000256" key="2">
    <source>
        <dbReference type="PROSITE-ProRule" id="PRU00104"/>
    </source>
</evidence>
<dbReference type="RefSeq" id="XP_001310267.1">
    <property type="nucleotide sequence ID" value="XM_001310266.1"/>
</dbReference>
<dbReference type="Proteomes" id="UP000001542">
    <property type="component" value="Unassembled WGS sequence"/>
</dbReference>
<evidence type="ECO:0000256" key="1">
    <source>
        <dbReference type="ARBA" id="ARBA00022786"/>
    </source>
</evidence>
<organism evidence="4 5">
    <name type="scientific">Trichomonas vaginalis (strain ATCC PRA-98 / G3)</name>
    <dbReference type="NCBI Taxonomy" id="412133"/>
    <lineage>
        <taxon>Eukaryota</taxon>
        <taxon>Metamonada</taxon>
        <taxon>Parabasalia</taxon>
        <taxon>Trichomonadida</taxon>
        <taxon>Trichomonadidae</taxon>
        <taxon>Trichomonas</taxon>
    </lineage>
</organism>
<dbReference type="STRING" id="5722.A2FCL5"/>
<dbReference type="KEGG" id="tva:4755120"/>
<name>A2FCL5_TRIV3</name>
<dbReference type="SMR" id="A2FCL5"/>
<dbReference type="GO" id="GO:0006511">
    <property type="term" value="P:ubiquitin-dependent protein catabolic process"/>
    <property type="evidence" value="ECO:0000318"/>
    <property type="project" value="GO_Central"/>
</dbReference>
<protein>
    <recommendedName>
        <fullName evidence="3">HECT domain-containing protein</fullName>
    </recommendedName>
</protein>
<dbReference type="Gene3D" id="3.30.2410.10">
    <property type="entry name" value="Hect, E3 ligase catalytic domain"/>
    <property type="match status" value="1"/>
</dbReference>
<dbReference type="InterPro" id="IPR042469">
    <property type="entry name" value="HECTD3"/>
</dbReference>
<dbReference type="VEuPathDB" id="TrichDB:TVAGG3_0378870"/>
<dbReference type="Gene3D" id="3.30.2160.10">
    <property type="entry name" value="Hect, E3 ligase catalytic domain"/>
    <property type="match status" value="1"/>
</dbReference>
<evidence type="ECO:0000313" key="5">
    <source>
        <dbReference type="Proteomes" id="UP000001542"/>
    </source>
</evidence>
<dbReference type="PROSITE" id="PS50237">
    <property type="entry name" value="HECT"/>
    <property type="match status" value="1"/>
</dbReference>
<evidence type="ECO:0000259" key="3">
    <source>
        <dbReference type="PROSITE" id="PS50237"/>
    </source>
</evidence>
<dbReference type="SUPFAM" id="SSF56204">
    <property type="entry name" value="Hect, E3 ligase catalytic domain"/>
    <property type="match status" value="1"/>
</dbReference>
<dbReference type="PANTHER" id="PTHR46654">
    <property type="entry name" value="E3 UBIQUITIN-PROTEIN LIGASE HECTD3"/>
    <property type="match status" value="1"/>
</dbReference>
<dbReference type="Pfam" id="PF00632">
    <property type="entry name" value="HECT"/>
    <property type="match status" value="1"/>
</dbReference>